<proteinExistence type="predicted"/>
<sequence length="202" mass="23401">MARPGDEYAHLRYGHKVREYYPHPRVRLIDDALIGYPSVSFIFPPGEIEENDESIYVYHGFGSCVIVTAHMIVRHEDWSWVGRNVMHQDITEEEEQNDDRNALLPFYQVTCINDDVAAKYHGLTWSDELFSDWDLWGGTHSSSIHTNCPDTEPTESDTSPSEDDDEGDLVQEAAWLEEEFEEDAVVQLTEEEALQIFEDMQW</sequence>
<dbReference type="AlphaFoldDB" id="A0AAW0GDB2"/>
<keyword evidence="3" id="KW-1185">Reference proteome</keyword>
<organism evidence="2 3">
    <name type="scientific">Cerrena zonata</name>
    <dbReference type="NCBI Taxonomy" id="2478898"/>
    <lineage>
        <taxon>Eukaryota</taxon>
        <taxon>Fungi</taxon>
        <taxon>Dikarya</taxon>
        <taxon>Basidiomycota</taxon>
        <taxon>Agaricomycotina</taxon>
        <taxon>Agaricomycetes</taxon>
        <taxon>Polyporales</taxon>
        <taxon>Cerrenaceae</taxon>
        <taxon>Cerrena</taxon>
    </lineage>
</organism>
<dbReference type="EMBL" id="JASBNA010000008">
    <property type="protein sequence ID" value="KAK7689654.1"/>
    <property type="molecule type" value="Genomic_DNA"/>
</dbReference>
<protein>
    <submittedName>
        <fullName evidence="2">Uncharacterized protein</fullName>
    </submittedName>
</protein>
<feature type="region of interest" description="Disordered" evidence="1">
    <location>
        <begin position="143"/>
        <end position="169"/>
    </location>
</feature>
<reference evidence="2 3" key="1">
    <citation type="submission" date="2022-09" db="EMBL/GenBank/DDBJ databases">
        <authorList>
            <person name="Palmer J.M."/>
        </authorList>
    </citation>
    <scope>NUCLEOTIDE SEQUENCE [LARGE SCALE GENOMIC DNA]</scope>
    <source>
        <strain evidence="2 3">DSM 7382</strain>
    </source>
</reference>
<gene>
    <name evidence="2" type="ORF">QCA50_007448</name>
</gene>
<dbReference type="Proteomes" id="UP001385951">
    <property type="component" value="Unassembled WGS sequence"/>
</dbReference>
<feature type="compositionally biased region" description="Acidic residues" evidence="1">
    <location>
        <begin position="152"/>
        <end position="169"/>
    </location>
</feature>
<evidence type="ECO:0000256" key="1">
    <source>
        <dbReference type="SAM" id="MobiDB-lite"/>
    </source>
</evidence>
<comment type="caution">
    <text evidence="2">The sequence shown here is derived from an EMBL/GenBank/DDBJ whole genome shotgun (WGS) entry which is preliminary data.</text>
</comment>
<evidence type="ECO:0000313" key="2">
    <source>
        <dbReference type="EMBL" id="KAK7689654.1"/>
    </source>
</evidence>
<accession>A0AAW0GDB2</accession>
<name>A0AAW0GDB2_9APHY</name>
<evidence type="ECO:0000313" key="3">
    <source>
        <dbReference type="Proteomes" id="UP001385951"/>
    </source>
</evidence>